<dbReference type="AlphaFoldDB" id="A0A1G4ASP6"/>
<evidence type="ECO:0000313" key="2">
    <source>
        <dbReference type="EMBL" id="OHE92190.1"/>
    </source>
</evidence>
<reference evidence="2 3" key="1">
    <citation type="submission" date="2016-09" db="EMBL/GenBank/DDBJ databases">
        <authorList>
            <person name="Capua I."/>
            <person name="De Benedictis P."/>
            <person name="Joannis T."/>
            <person name="Lombin L.H."/>
            <person name="Cattoli G."/>
        </authorList>
    </citation>
    <scope>NUCLEOTIDE SEQUENCE [LARGE SCALE GENOMIC DNA]</scope>
    <source>
        <strain evidence="2 3">IMI 309357</strain>
    </source>
</reference>
<keyword evidence="3" id="KW-1185">Reference proteome</keyword>
<name>A0A1G4ASP6_9PEZI</name>
<feature type="region of interest" description="Disordered" evidence="1">
    <location>
        <begin position="93"/>
        <end position="153"/>
    </location>
</feature>
<feature type="compositionally biased region" description="Polar residues" evidence="1">
    <location>
        <begin position="15"/>
        <end position="26"/>
    </location>
</feature>
<gene>
    <name evidence="2" type="ORF">CORC01_12535</name>
</gene>
<evidence type="ECO:0000313" key="3">
    <source>
        <dbReference type="Proteomes" id="UP000176998"/>
    </source>
</evidence>
<dbReference type="Proteomes" id="UP000176998">
    <property type="component" value="Unassembled WGS sequence"/>
</dbReference>
<dbReference type="EMBL" id="MJBS01000156">
    <property type="protein sequence ID" value="OHE92190.1"/>
    <property type="molecule type" value="Genomic_DNA"/>
</dbReference>
<evidence type="ECO:0000256" key="1">
    <source>
        <dbReference type="SAM" id="MobiDB-lite"/>
    </source>
</evidence>
<sequence length="153" mass="16150">MARHPVPTANCARPTVQNASSVQSHPSRPAHHLPFLSPCPVPGADSHQPATAWFAAQPRTTMGAKITPTFSATSDAWRHSCLVFPRIVQISDTSRRSQTRQRKLSSGLLGDAGRVEEVSGEVQGESEEGHASGLCGVGADEHEGIAHVAEDGA</sequence>
<proteinExistence type="predicted"/>
<feature type="region of interest" description="Disordered" evidence="1">
    <location>
        <begin position="1"/>
        <end position="48"/>
    </location>
</feature>
<dbReference type="RefSeq" id="XP_022469360.1">
    <property type="nucleotide sequence ID" value="XM_022624155.1"/>
</dbReference>
<dbReference type="GeneID" id="34565665"/>
<comment type="caution">
    <text evidence="2">The sequence shown here is derived from an EMBL/GenBank/DDBJ whole genome shotgun (WGS) entry which is preliminary data.</text>
</comment>
<feature type="compositionally biased region" description="Basic and acidic residues" evidence="1">
    <location>
        <begin position="139"/>
        <end position="153"/>
    </location>
</feature>
<protein>
    <submittedName>
        <fullName evidence="2">Uncharacterized protein</fullName>
    </submittedName>
</protein>
<accession>A0A1G4ASP6</accession>
<organism evidence="2 3">
    <name type="scientific">Colletotrichum orchidophilum</name>
    <dbReference type="NCBI Taxonomy" id="1209926"/>
    <lineage>
        <taxon>Eukaryota</taxon>
        <taxon>Fungi</taxon>
        <taxon>Dikarya</taxon>
        <taxon>Ascomycota</taxon>
        <taxon>Pezizomycotina</taxon>
        <taxon>Sordariomycetes</taxon>
        <taxon>Hypocreomycetidae</taxon>
        <taxon>Glomerellales</taxon>
        <taxon>Glomerellaceae</taxon>
        <taxon>Colletotrichum</taxon>
    </lineage>
</organism>